<protein>
    <recommendedName>
        <fullName evidence="3">GATA-type domain-containing protein</fullName>
    </recommendedName>
</protein>
<proteinExistence type="predicted"/>
<feature type="domain" description="GATA-type" evidence="3">
    <location>
        <begin position="215"/>
        <end position="249"/>
    </location>
</feature>
<accession>A0A9W8BCC3</accession>
<evidence type="ECO:0000256" key="1">
    <source>
        <dbReference type="PROSITE-ProRule" id="PRU00094"/>
    </source>
</evidence>
<dbReference type="EMBL" id="JANBQB010000017">
    <property type="protein sequence ID" value="KAJ1984528.1"/>
    <property type="molecule type" value="Genomic_DNA"/>
</dbReference>
<keyword evidence="1" id="KW-0863">Zinc-finger</keyword>
<dbReference type="Proteomes" id="UP001151582">
    <property type="component" value="Unassembled WGS sequence"/>
</dbReference>
<dbReference type="GO" id="GO:0043565">
    <property type="term" value="F:sequence-specific DNA binding"/>
    <property type="evidence" value="ECO:0007669"/>
    <property type="project" value="InterPro"/>
</dbReference>
<dbReference type="Gene3D" id="3.30.50.10">
    <property type="entry name" value="Erythroid Transcription Factor GATA-1, subunit A"/>
    <property type="match status" value="1"/>
</dbReference>
<dbReference type="InterPro" id="IPR013088">
    <property type="entry name" value="Znf_NHR/GATA"/>
</dbReference>
<reference evidence="4" key="1">
    <citation type="submission" date="2022-07" db="EMBL/GenBank/DDBJ databases">
        <title>Phylogenomic reconstructions and comparative analyses of Kickxellomycotina fungi.</title>
        <authorList>
            <person name="Reynolds N.K."/>
            <person name="Stajich J.E."/>
            <person name="Barry K."/>
            <person name="Grigoriev I.V."/>
            <person name="Crous P."/>
            <person name="Smith M.E."/>
        </authorList>
    </citation>
    <scope>NUCLEOTIDE SEQUENCE</scope>
    <source>
        <strain evidence="4">RSA 567</strain>
    </source>
</reference>
<feature type="region of interest" description="Disordered" evidence="2">
    <location>
        <begin position="1"/>
        <end position="24"/>
    </location>
</feature>
<evidence type="ECO:0000313" key="4">
    <source>
        <dbReference type="EMBL" id="KAJ1984528.1"/>
    </source>
</evidence>
<dbReference type="Pfam" id="PF00320">
    <property type="entry name" value="GATA"/>
    <property type="match status" value="1"/>
</dbReference>
<comment type="caution">
    <text evidence="4">The sequence shown here is derived from an EMBL/GenBank/DDBJ whole genome shotgun (WGS) entry which is preliminary data.</text>
</comment>
<dbReference type="GO" id="GO:0006355">
    <property type="term" value="P:regulation of DNA-templated transcription"/>
    <property type="evidence" value="ECO:0007669"/>
    <property type="project" value="InterPro"/>
</dbReference>
<name>A0A9W8BCC3_9FUNG</name>
<dbReference type="SUPFAM" id="SSF57716">
    <property type="entry name" value="Glucocorticoid receptor-like (DNA-binding domain)"/>
    <property type="match status" value="1"/>
</dbReference>
<feature type="region of interest" description="Disordered" evidence="2">
    <location>
        <begin position="197"/>
        <end position="218"/>
    </location>
</feature>
<feature type="region of interest" description="Disordered" evidence="2">
    <location>
        <begin position="84"/>
        <end position="180"/>
    </location>
</feature>
<keyword evidence="1" id="KW-0862">Zinc</keyword>
<keyword evidence="5" id="KW-1185">Reference proteome</keyword>
<dbReference type="InterPro" id="IPR000679">
    <property type="entry name" value="Znf_GATA"/>
</dbReference>
<dbReference type="PROSITE" id="PS00344">
    <property type="entry name" value="GATA_ZN_FINGER_1"/>
    <property type="match status" value="1"/>
</dbReference>
<dbReference type="PROSITE" id="PS50114">
    <property type="entry name" value="GATA_ZN_FINGER_2"/>
    <property type="match status" value="1"/>
</dbReference>
<dbReference type="OrthoDB" id="2162994at2759"/>
<dbReference type="CDD" id="cd00202">
    <property type="entry name" value="ZnF_GATA"/>
    <property type="match status" value="1"/>
</dbReference>
<feature type="compositionally biased region" description="Low complexity" evidence="2">
    <location>
        <begin position="197"/>
        <end position="214"/>
    </location>
</feature>
<evidence type="ECO:0000313" key="5">
    <source>
        <dbReference type="Proteomes" id="UP001151582"/>
    </source>
</evidence>
<evidence type="ECO:0000259" key="3">
    <source>
        <dbReference type="PROSITE" id="PS50114"/>
    </source>
</evidence>
<keyword evidence="1" id="KW-0479">Metal-binding</keyword>
<gene>
    <name evidence="4" type="ORF">H4R34_000614</name>
</gene>
<sequence>MTDVLRPPRLGRRKRVPTRSPRKDELDFFPGVIFKFPMLPAELSSFESFDQTKSPWLLAGSWPTRAANSVDVAGTRLAKVDANLGTGSKRSALDSHHPHGTRSKHGSSPAKKPRSSSVTSRSSPRIRPRSNSKRTGSPVITSAYGTRRGSHHPREATRSAAPDPIAPMTPDMTGSSMSDSSVDELLSLAEDAQSATTADLDGAAATPSTSPAPSKKLGRKCISCHNSNTPCWRPGWDNAISLCNSCGLR</sequence>
<dbReference type="AlphaFoldDB" id="A0A9W8BCC3"/>
<evidence type="ECO:0000256" key="2">
    <source>
        <dbReference type="SAM" id="MobiDB-lite"/>
    </source>
</evidence>
<organism evidence="4 5">
    <name type="scientific">Dimargaris verticillata</name>
    <dbReference type="NCBI Taxonomy" id="2761393"/>
    <lineage>
        <taxon>Eukaryota</taxon>
        <taxon>Fungi</taxon>
        <taxon>Fungi incertae sedis</taxon>
        <taxon>Zoopagomycota</taxon>
        <taxon>Kickxellomycotina</taxon>
        <taxon>Dimargaritomycetes</taxon>
        <taxon>Dimargaritales</taxon>
        <taxon>Dimargaritaceae</taxon>
        <taxon>Dimargaris</taxon>
    </lineage>
</organism>
<dbReference type="GO" id="GO:0008270">
    <property type="term" value="F:zinc ion binding"/>
    <property type="evidence" value="ECO:0007669"/>
    <property type="project" value="UniProtKB-KW"/>
</dbReference>